<dbReference type="AlphaFoldDB" id="A0A839S0Y5"/>
<feature type="domain" description="DUF985" evidence="1">
    <location>
        <begin position="10"/>
        <end position="146"/>
    </location>
</feature>
<accession>A0A839S0Y5</accession>
<protein>
    <recommendedName>
        <fullName evidence="1">DUF985 domain-containing protein</fullName>
    </recommendedName>
</protein>
<dbReference type="PANTHER" id="PTHR33387:SF3">
    <property type="entry name" value="DUF985 DOMAIN-CONTAINING PROTEIN"/>
    <property type="match status" value="1"/>
</dbReference>
<proteinExistence type="predicted"/>
<dbReference type="Gene3D" id="2.60.120.10">
    <property type="entry name" value="Jelly Rolls"/>
    <property type="match status" value="1"/>
</dbReference>
<dbReference type="Pfam" id="PF06172">
    <property type="entry name" value="Cupin_5"/>
    <property type="match status" value="1"/>
</dbReference>
<dbReference type="SUPFAM" id="SSF51182">
    <property type="entry name" value="RmlC-like cupins"/>
    <property type="match status" value="1"/>
</dbReference>
<organism evidence="2 3">
    <name type="scientific">Prauserella isguenensis</name>
    <dbReference type="NCBI Taxonomy" id="1470180"/>
    <lineage>
        <taxon>Bacteria</taxon>
        <taxon>Bacillati</taxon>
        <taxon>Actinomycetota</taxon>
        <taxon>Actinomycetes</taxon>
        <taxon>Pseudonocardiales</taxon>
        <taxon>Pseudonocardiaceae</taxon>
        <taxon>Prauserella</taxon>
    </lineage>
</organism>
<gene>
    <name evidence="2" type="ORF">FHS23_001977</name>
</gene>
<evidence type="ECO:0000313" key="2">
    <source>
        <dbReference type="EMBL" id="MBB3050954.1"/>
    </source>
</evidence>
<dbReference type="EMBL" id="JACHWU010000002">
    <property type="protein sequence ID" value="MBB3050954.1"/>
    <property type="molecule type" value="Genomic_DNA"/>
</dbReference>
<dbReference type="PANTHER" id="PTHR33387">
    <property type="entry name" value="RMLC-LIKE JELLY ROLL FOLD PROTEIN"/>
    <property type="match status" value="1"/>
</dbReference>
<sequence>MSTPQRPPLAAALDLEPHPEGGWFRQTWVAGHTFRPEGYPGDRSAATGIHYLLAPGEESAWHRVRSDELWLWHRGGPLTLQLGGSGGEPDTAPQTSTLGPAVEDGQHLQVLVPAGVWQTARPADDTEVLVSCIVSPGFDFEDFELLPH</sequence>
<dbReference type="CDD" id="cd06121">
    <property type="entry name" value="cupin_YML079wp"/>
    <property type="match status" value="1"/>
</dbReference>
<evidence type="ECO:0000259" key="1">
    <source>
        <dbReference type="Pfam" id="PF06172"/>
    </source>
</evidence>
<dbReference type="RefSeq" id="WP_183651997.1">
    <property type="nucleotide sequence ID" value="NZ_JACHWU010000002.1"/>
</dbReference>
<reference evidence="2 3" key="1">
    <citation type="submission" date="2020-08" db="EMBL/GenBank/DDBJ databases">
        <title>Genomic Encyclopedia of Type Strains, Phase III (KMG-III): the genomes of soil and plant-associated and newly described type strains.</title>
        <authorList>
            <person name="Whitman W."/>
        </authorList>
    </citation>
    <scope>NUCLEOTIDE SEQUENCE [LARGE SCALE GENOMIC DNA]</scope>
    <source>
        <strain evidence="2 3">CECT 8577</strain>
    </source>
</reference>
<name>A0A839S0Y5_9PSEU</name>
<dbReference type="InterPro" id="IPR011051">
    <property type="entry name" value="RmlC_Cupin_sf"/>
</dbReference>
<evidence type="ECO:0000313" key="3">
    <source>
        <dbReference type="Proteomes" id="UP000550714"/>
    </source>
</evidence>
<dbReference type="InterPro" id="IPR039935">
    <property type="entry name" value="YML079W-like"/>
</dbReference>
<dbReference type="InterPro" id="IPR014710">
    <property type="entry name" value="RmlC-like_jellyroll"/>
</dbReference>
<dbReference type="Proteomes" id="UP000550714">
    <property type="component" value="Unassembled WGS sequence"/>
</dbReference>
<comment type="caution">
    <text evidence="2">The sequence shown here is derived from an EMBL/GenBank/DDBJ whole genome shotgun (WGS) entry which is preliminary data.</text>
</comment>
<keyword evidence="3" id="KW-1185">Reference proteome</keyword>
<dbReference type="InterPro" id="IPR009327">
    <property type="entry name" value="Cupin_DUF985"/>
</dbReference>